<dbReference type="Pfam" id="PF00149">
    <property type="entry name" value="Metallophos"/>
    <property type="match status" value="1"/>
</dbReference>
<dbReference type="Gene3D" id="3.60.21.10">
    <property type="match status" value="1"/>
</dbReference>
<dbReference type="SUPFAM" id="SSF56300">
    <property type="entry name" value="Metallo-dependent phosphatases"/>
    <property type="match status" value="1"/>
</dbReference>
<evidence type="ECO:0000259" key="2">
    <source>
        <dbReference type="PROSITE" id="PS51498"/>
    </source>
</evidence>
<dbReference type="InterPro" id="IPR029052">
    <property type="entry name" value="Metallo-depent_PP-like"/>
</dbReference>
<dbReference type="OrthoDB" id="783096at2759"/>
<name>A0A8H7UE37_MORIS</name>
<dbReference type="CDD" id="cd07383">
    <property type="entry name" value="MPP_Dcr2"/>
    <property type="match status" value="1"/>
</dbReference>
<protein>
    <recommendedName>
        <fullName evidence="2">MABP domain-containing protein</fullName>
    </recommendedName>
</protein>
<keyword evidence="4" id="KW-1185">Reference proteome</keyword>
<dbReference type="PANTHER" id="PTHR32440:SF0">
    <property type="entry name" value="PHOSPHATASE DCR2-RELATED"/>
    <property type="match status" value="1"/>
</dbReference>
<evidence type="ECO:0000256" key="1">
    <source>
        <dbReference type="SAM" id="SignalP"/>
    </source>
</evidence>
<feature type="chain" id="PRO_5034819991" description="MABP domain-containing protein" evidence="1">
    <location>
        <begin position="22"/>
        <end position="654"/>
    </location>
</feature>
<keyword evidence="1" id="KW-0732">Signal</keyword>
<dbReference type="Gene3D" id="2.100.10.50">
    <property type="match status" value="2"/>
</dbReference>
<comment type="caution">
    <text evidence="3">The sequence shown here is derived from an EMBL/GenBank/DDBJ whole genome shotgun (WGS) entry which is preliminary data.</text>
</comment>
<reference evidence="3" key="1">
    <citation type="submission" date="2020-12" db="EMBL/GenBank/DDBJ databases">
        <title>Metabolic potential, ecology and presence of endohyphal bacteria is reflected in genomic diversity of Mucoromycotina.</title>
        <authorList>
            <person name="Muszewska A."/>
            <person name="Okrasinska A."/>
            <person name="Steczkiewicz K."/>
            <person name="Drgas O."/>
            <person name="Orlowska M."/>
            <person name="Perlinska-Lenart U."/>
            <person name="Aleksandrzak-Piekarczyk T."/>
            <person name="Szatraj K."/>
            <person name="Zielenkiewicz U."/>
            <person name="Pilsyk S."/>
            <person name="Malc E."/>
            <person name="Mieczkowski P."/>
            <person name="Kruszewska J.S."/>
            <person name="Biernat P."/>
            <person name="Pawlowska J."/>
        </authorList>
    </citation>
    <scope>NUCLEOTIDE SEQUENCE</scope>
    <source>
        <strain evidence="3">WA0000067209</strain>
    </source>
</reference>
<feature type="signal peptide" evidence="1">
    <location>
        <begin position="1"/>
        <end position="21"/>
    </location>
</feature>
<dbReference type="PANTHER" id="PTHR32440">
    <property type="entry name" value="PHOSPHATASE DCR2-RELATED-RELATED"/>
    <property type="match status" value="1"/>
</dbReference>
<evidence type="ECO:0000313" key="3">
    <source>
        <dbReference type="EMBL" id="KAG2178207.1"/>
    </source>
</evidence>
<feature type="domain" description="MABP" evidence="2">
    <location>
        <begin position="123"/>
        <end position="259"/>
    </location>
</feature>
<dbReference type="GO" id="GO:0005737">
    <property type="term" value="C:cytoplasm"/>
    <property type="evidence" value="ECO:0007669"/>
    <property type="project" value="TreeGrafter"/>
</dbReference>
<dbReference type="PROSITE" id="PS51498">
    <property type="entry name" value="MABP"/>
    <property type="match status" value="1"/>
</dbReference>
<evidence type="ECO:0000313" key="4">
    <source>
        <dbReference type="Proteomes" id="UP000654370"/>
    </source>
</evidence>
<organism evidence="3 4">
    <name type="scientific">Mortierella isabellina</name>
    <name type="common">Filamentous fungus</name>
    <name type="synonym">Umbelopsis isabellina</name>
    <dbReference type="NCBI Taxonomy" id="91625"/>
    <lineage>
        <taxon>Eukaryota</taxon>
        <taxon>Fungi</taxon>
        <taxon>Fungi incertae sedis</taxon>
        <taxon>Mucoromycota</taxon>
        <taxon>Mucoromycotina</taxon>
        <taxon>Umbelopsidomycetes</taxon>
        <taxon>Umbelopsidales</taxon>
        <taxon>Umbelopsidaceae</taxon>
        <taxon>Umbelopsis</taxon>
    </lineage>
</organism>
<sequence>MVHKPHLWFCLLLLSITTSHAYVTHLELTSCKQGSACSPVPGFKMLPVNVNQDTDLDSVFLHLRNDHTSPPITDLMLVQAPQPTEIDGWTYMNINLHQNSNQPKKEDSNAIWLYYTRNTTISNRPITSIIIKQGKNQDGGVGYRRLAMDLNTKVGGEHLYYHQDGSAEPITAISAKSCFSDDCYIEGWERVPKDVNEGVIIGFRVYLFFKRERGNSPVTDMVVVLDDQTPPEGYIKVDVDLNSGTVRGASIFLYYKIESNLTEDDLKTAVQQMAVAYGDSLGTPYGWNKINVDLNSQGHDSSDGFGQPTFLFFRRGYEVPEKVPPLTFKADGTFKILQLADLHFSNNKGKCRDVPPNSSCEGDSTTVASIEKLLKSERPDLVVFTGDNIDGIGGVNDARTATLKYSQPVIEQRIPWAMIFGNHDDENDLSREELFEVVRNLPYSISEEGPFEISGVGNYVLKIWTNGTDAKLTEKMHAFTVYLFDSHAYANPEKTVYGEIKQDQLEWYRNVSQSFKTGQADTPNAIAFFHIPMPEYNNLDRDGHQQPILGDKRETVSSGKDTSYSILSTFREGGDIRATGCGHDHVNDYCMNAEGIALCYAGGMGVNGYGAGHLGWPRRSRVWLIEDFGSTIRTWKRLDDKMLTMIHYQTLTND</sequence>
<dbReference type="GO" id="GO:0004721">
    <property type="term" value="F:phosphoprotein phosphatase activity"/>
    <property type="evidence" value="ECO:0007669"/>
    <property type="project" value="TreeGrafter"/>
</dbReference>
<gene>
    <name evidence="3" type="ORF">INT43_003460</name>
</gene>
<accession>A0A8H7UE37</accession>
<proteinExistence type="predicted"/>
<dbReference type="EMBL" id="JAEPQZ010000008">
    <property type="protein sequence ID" value="KAG2178207.1"/>
    <property type="molecule type" value="Genomic_DNA"/>
</dbReference>
<dbReference type="Proteomes" id="UP000654370">
    <property type="component" value="Unassembled WGS sequence"/>
</dbReference>
<dbReference type="InterPro" id="IPR023341">
    <property type="entry name" value="MABP"/>
</dbReference>
<dbReference type="InterPro" id="IPR004843">
    <property type="entry name" value="Calcineurin-like_PHP"/>
</dbReference>
<dbReference type="AlphaFoldDB" id="A0A8H7UE37"/>